<accession>A0A8D8FW41</accession>
<reference evidence="1" key="1">
    <citation type="submission" date="2021-05" db="EMBL/GenBank/DDBJ databases">
        <authorList>
            <person name="Alioto T."/>
            <person name="Alioto T."/>
            <person name="Gomez Garrido J."/>
        </authorList>
    </citation>
    <scope>NUCLEOTIDE SEQUENCE</scope>
</reference>
<organism evidence="1">
    <name type="scientific">Culex pipiens</name>
    <name type="common">House mosquito</name>
    <dbReference type="NCBI Taxonomy" id="7175"/>
    <lineage>
        <taxon>Eukaryota</taxon>
        <taxon>Metazoa</taxon>
        <taxon>Ecdysozoa</taxon>
        <taxon>Arthropoda</taxon>
        <taxon>Hexapoda</taxon>
        <taxon>Insecta</taxon>
        <taxon>Pterygota</taxon>
        <taxon>Neoptera</taxon>
        <taxon>Endopterygota</taxon>
        <taxon>Diptera</taxon>
        <taxon>Nematocera</taxon>
        <taxon>Culicoidea</taxon>
        <taxon>Culicidae</taxon>
        <taxon>Culicinae</taxon>
        <taxon>Culicini</taxon>
        <taxon>Culex</taxon>
        <taxon>Culex</taxon>
    </lineage>
</organism>
<dbReference type="AlphaFoldDB" id="A0A8D8FW41"/>
<name>A0A8D8FW41_CULPI</name>
<dbReference type="EMBL" id="HBUE01099712">
    <property type="protein sequence ID" value="CAG6484619.1"/>
    <property type="molecule type" value="Transcribed_RNA"/>
</dbReference>
<proteinExistence type="predicted"/>
<sequence length="99" mass="10971">MLINFSSLHTLSDVMGTRASMQSVPTPATNFWRLGREEGNHFDLCAGICSTKIRAKKTYARGCTDYGVKDDRIVHLAITCVSGPSCLRVWGSYIHTYIA</sequence>
<protein>
    <submittedName>
        <fullName evidence="1">(northern house mosquito) hypothetical protein</fullName>
    </submittedName>
</protein>
<evidence type="ECO:0000313" key="1">
    <source>
        <dbReference type="EMBL" id="CAG6484619.1"/>
    </source>
</evidence>